<dbReference type="PRINTS" id="PR00463">
    <property type="entry name" value="EP450I"/>
</dbReference>
<evidence type="ECO:0000256" key="7">
    <source>
        <dbReference type="ARBA" id="ARBA00023033"/>
    </source>
</evidence>
<dbReference type="SUPFAM" id="SSF48264">
    <property type="entry name" value="Cytochrome P450"/>
    <property type="match status" value="1"/>
</dbReference>
<name>A0ABQ8V0P8_9AGAR</name>
<feature type="transmembrane region" description="Helical" evidence="8">
    <location>
        <begin position="104"/>
        <end position="123"/>
    </location>
</feature>
<dbReference type="EMBL" id="JANVFT010000110">
    <property type="protein sequence ID" value="KAJ4467105.1"/>
    <property type="molecule type" value="Genomic_DNA"/>
</dbReference>
<comment type="cofactor">
    <cofactor evidence="1">
        <name>heme</name>
        <dbReference type="ChEBI" id="CHEBI:30413"/>
    </cofactor>
</comment>
<dbReference type="PANTHER" id="PTHR24305:SF187">
    <property type="entry name" value="P450, PUTATIVE (EUROFUNG)-RELATED"/>
    <property type="match status" value="1"/>
</dbReference>
<keyword evidence="8" id="KW-0472">Membrane</keyword>
<comment type="caution">
    <text evidence="9">The sequence shown here is derived from an EMBL/GenBank/DDBJ whole genome shotgun (WGS) entry which is preliminary data.</text>
</comment>
<keyword evidence="4" id="KW-0479">Metal-binding</keyword>
<dbReference type="InterPro" id="IPR002401">
    <property type="entry name" value="Cyt_P450_E_grp-I"/>
</dbReference>
<keyword evidence="10" id="KW-1185">Reference proteome</keyword>
<dbReference type="InterPro" id="IPR036396">
    <property type="entry name" value="Cyt_P450_sf"/>
</dbReference>
<feature type="transmembrane region" description="Helical" evidence="8">
    <location>
        <begin position="38"/>
        <end position="57"/>
    </location>
</feature>
<evidence type="ECO:0000313" key="10">
    <source>
        <dbReference type="Proteomes" id="UP001150217"/>
    </source>
</evidence>
<evidence type="ECO:0000256" key="1">
    <source>
        <dbReference type="ARBA" id="ARBA00001971"/>
    </source>
</evidence>
<evidence type="ECO:0000256" key="3">
    <source>
        <dbReference type="ARBA" id="ARBA00010617"/>
    </source>
</evidence>
<protein>
    <submittedName>
        <fullName evidence="9">Cytochrome P450</fullName>
    </submittedName>
</protein>
<gene>
    <name evidence="9" type="ORF">C8R41DRAFT_925884</name>
</gene>
<accession>A0ABQ8V0P8</accession>
<evidence type="ECO:0000313" key="9">
    <source>
        <dbReference type="EMBL" id="KAJ4467105.1"/>
    </source>
</evidence>
<dbReference type="PANTHER" id="PTHR24305">
    <property type="entry name" value="CYTOCHROME P450"/>
    <property type="match status" value="1"/>
</dbReference>
<dbReference type="PRINTS" id="PR00385">
    <property type="entry name" value="P450"/>
</dbReference>
<evidence type="ECO:0000256" key="8">
    <source>
        <dbReference type="SAM" id="Phobius"/>
    </source>
</evidence>
<dbReference type="Gene3D" id="1.10.630.10">
    <property type="entry name" value="Cytochrome P450"/>
    <property type="match status" value="1"/>
</dbReference>
<keyword evidence="7" id="KW-0503">Monooxygenase</keyword>
<comment type="similarity">
    <text evidence="3">Belongs to the cytochrome P450 family.</text>
</comment>
<dbReference type="InterPro" id="IPR001128">
    <property type="entry name" value="Cyt_P450"/>
</dbReference>
<evidence type="ECO:0000256" key="4">
    <source>
        <dbReference type="ARBA" id="ARBA00022723"/>
    </source>
</evidence>
<evidence type="ECO:0000256" key="5">
    <source>
        <dbReference type="ARBA" id="ARBA00023002"/>
    </source>
</evidence>
<reference evidence="9" key="1">
    <citation type="submission" date="2022-08" db="EMBL/GenBank/DDBJ databases">
        <title>A Global Phylogenomic Analysis of the Shiitake Genus Lentinula.</title>
        <authorList>
            <consortium name="DOE Joint Genome Institute"/>
            <person name="Sierra-Patev S."/>
            <person name="Min B."/>
            <person name="Naranjo-Ortiz M."/>
            <person name="Looney B."/>
            <person name="Konkel Z."/>
            <person name="Slot J.C."/>
            <person name="Sakamoto Y."/>
            <person name="Steenwyk J.L."/>
            <person name="Rokas A."/>
            <person name="Carro J."/>
            <person name="Camarero S."/>
            <person name="Ferreira P."/>
            <person name="Molpeceres G."/>
            <person name="Ruiz-Duenas F.J."/>
            <person name="Serrano A."/>
            <person name="Henrissat B."/>
            <person name="Drula E."/>
            <person name="Hughes K.W."/>
            <person name="Mata J.L."/>
            <person name="Ishikawa N.K."/>
            <person name="Vargas-Isla R."/>
            <person name="Ushijima S."/>
            <person name="Smith C.A."/>
            <person name="Ahrendt S."/>
            <person name="Andreopoulos W."/>
            <person name="He G."/>
            <person name="Labutti K."/>
            <person name="Lipzen A."/>
            <person name="Ng V."/>
            <person name="Riley R."/>
            <person name="Sandor L."/>
            <person name="Barry K."/>
            <person name="Martinez A.T."/>
            <person name="Xiao Y."/>
            <person name="Gibbons J.G."/>
            <person name="Terashima K."/>
            <person name="Grigoriev I.V."/>
            <person name="Hibbett D.S."/>
        </authorList>
    </citation>
    <scope>NUCLEOTIDE SEQUENCE</scope>
    <source>
        <strain evidence="9">RHP3577 ss4</strain>
    </source>
</reference>
<evidence type="ECO:0000256" key="6">
    <source>
        <dbReference type="ARBA" id="ARBA00023004"/>
    </source>
</evidence>
<organism evidence="9 10">
    <name type="scientific">Lentinula lateritia</name>
    <dbReference type="NCBI Taxonomy" id="40482"/>
    <lineage>
        <taxon>Eukaryota</taxon>
        <taxon>Fungi</taxon>
        <taxon>Dikarya</taxon>
        <taxon>Basidiomycota</taxon>
        <taxon>Agaricomycotina</taxon>
        <taxon>Agaricomycetes</taxon>
        <taxon>Agaricomycetidae</taxon>
        <taxon>Agaricales</taxon>
        <taxon>Marasmiineae</taxon>
        <taxon>Omphalotaceae</taxon>
        <taxon>Lentinula</taxon>
    </lineage>
</organism>
<dbReference type="Proteomes" id="UP001150217">
    <property type="component" value="Unassembled WGS sequence"/>
</dbReference>
<proteinExistence type="inferred from homology"/>
<dbReference type="InterPro" id="IPR050121">
    <property type="entry name" value="Cytochrome_P450_monoxygenase"/>
</dbReference>
<sequence length="592" mass="66809">MDFFRFLFISQVVPVREFSPEDQGGDDSYKKPVNYRGLYPSFPIMIHLQAGLLGLANHLLFHKYEPTDAIFGQAILLLLLEPLVLSFMSWTYSTGFVRLPPHQLVFSAYTTFYAILMTSIVLYRVSPFHPLAKVPGPISFKITKFAPLWYHWQGQQSSLFMSLHAQYGPVVRVAPNEISVADVDAVGAVLGSGGLPKGAAYIRFRVVSGPENLVTMNGDPHAARRRLWNRAMSTDALQEYESIVASRAHELVDALDAQISTKGAVDMTQWLNFFSFDFMSDLGFAAGFNMMKEGDVHKLWPGLHLHMRGVCILSHLPWIPDIRNRLPWFTMPLWPIARKWSANRLRNPSQKKDIWYHLMDEAGLEKVKPSLAEVGADAVLTVIAGADTTSCALAALFWLLLSHPECYKRLQQEIDVIYPSGSDPLDVSKHSQLRYLAACIQEALRLLPPAPVSGAREVPHGSGGTEIAGHFLPEGTQVWAPPKVFHLNPSYFSPRTDEFVPERWLNSKKDDDEENVFKNDTNAFLAFSYGPANCAGRNLARQEMMMVMSILLQTFDFRFADGFDWEKWPERLTTFFVTIRPPIEVSITRRGL</sequence>
<keyword evidence="8" id="KW-1133">Transmembrane helix</keyword>
<keyword evidence="5" id="KW-0560">Oxidoreductase</keyword>
<evidence type="ECO:0000256" key="2">
    <source>
        <dbReference type="ARBA" id="ARBA00005179"/>
    </source>
</evidence>
<keyword evidence="8" id="KW-0812">Transmembrane</keyword>
<comment type="pathway">
    <text evidence="2">Secondary metabolite biosynthesis.</text>
</comment>
<keyword evidence="6" id="KW-0408">Iron</keyword>
<dbReference type="Pfam" id="PF00067">
    <property type="entry name" value="p450"/>
    <property type="match status" value="1"/>
</dbReference>
<feature type="transmembrane region" description="Helical" evidence="8">
    <location>
        <begin position="69"/>
        <end position="92"/>
    </location>
</feature>